<dbReference type="InterPro" id="IPR022409">
    <property type="entry name" value="PKD/Chitinase_dom"/>
</dbReference>
<dbReference type="InterPro" id="IPR013783">
    <property type="entry name" value="Ig-like_fold"/>
</dbReference>
<feature type="signal peptide" evidence="1">
    <location>
        <begin position="1"/>
        <end position="23"/>
    </location>
</feature>
<dbReference type="CDD" id="cd00146">
    <property type="entry name" value="PKD"/>
    <property type="match status" value="2"/>
</dbReference>
<dbReference type="SUPFAM" id="SSF63825">
    <property type="entry name" value="YWTD domain"/>
    <property type="match status" value="1"/>
</dbReference>
<dbReference type="InterPro" id="IPR050778">
    <property type="entry name" value="Cueball_EGF_LRP_Nidogen"/>
</dbReference>
<keyword evidence="1" id="KW-0732">Signal</keyword>
<evidence type="ECO:0000256" key="1">
    <source>
        <dbReference type="SAM" id="SignalP"/>
    </source>
</evidence>
<dbReference type="SMART" id="SM00135">
    <property type="entry name" value="LY"/>
    <property type="match status" value="4"/>
</dbReference>
<proteinExistence type="predicted"/>
<dbReference type="InterPro" id="IPR035986">
    <property type="entry name" value="PKD_dom_sf"/>
</dbReference>
<gene>
    <name evidence="3" type="ORF">ACFSJE_15830</name>
</gene>
<dbReference type="InterPro" id="IPR000601">
    <property type="entry name" value="PKD_dom"/>
</dbReference>
<keyword evidence="4" id="KW-1185">Reference proteome</keyword>
<accession>A0ABW4Y189</accession>
<dbReference type="Gene3D" id="2.120.10.30">
    <property type="entry name" value="TolB, C-terminal domain"/>
    <property type="match status" value="2"/>
</dbReference>
<comment type="caution">
    <text evidence="3">The sequence shown here is derived from an EMBL/GenBank/DDBJ whole genome shotgun (WGS) entry which is preliminary data.</text>
</comment>
<dbReference type="InterPro" id="IPR000033">
    <property type="entry name" value="LDLR_classB_rpt"/>
</dbReference>
<dbReference type="InterPro" id="IPR032485">
    <property type="entry name" value="LRP1-like_beta_prop"/>
</dbReference>
<dbReference type="PANTHER" id="PTHR46513">
    <property type="entry name" value="VITELLOGENIN RECEPTOR-LIKE PROTEIN-RELATED-RELATED"/>
    <property type="match status" value="1"/>
</dbReference>
<dbReference type="SUPFAM" id="SSF49299">
    <property type="entry name" value="PKD domain"/>
    <property type="match status" value="2"/>
</dbReference>
<feature type="domain" description="PKD" evidence="2">
    <location>
        <begin position="53"/>
        <end position="114"/>
    </location>
</feature>
<dbReference type="RefSeq" id="WP_379831843.1">
    <property type="nucleotide sequence ID" value="NZ_JBHUHU010000005.1"/>
</dbReference>
<dbReference type="Gene3D" id="2.60.40.10">
    <property type="entry name" value="Immunoglobulins"/>
    <property type="match status" value="2"/>
</dbReference>
<dbReference type="Pfam" id="PF16472">
    <property type="entry name" value="DUF5050"/>
    <property type="match status" value="1"/>
</dbReference>
<feature type="domain" description="PKD" evidence="2">
    <location>
        <begin position="137"/>
        <end position="187"/>
    </location>
</feature>
<dbReference type="SMART" id="SM00089">
    <property type="entry name" value="PKD"/>
    <property type="match status" value="2"/>
</dbReference>
<sequence>MKSKVYIYSIVLFSSLLFMNCQEDEMALPPQAEAVFSASADQVAVGETIQFTNDSQNATAYLWSFGDGTTSKLVSPKKSYESSDIFLVSLVSTGAGGSTISNMEITVTPASSFTVEDPESLLATVPVQFNNMSLEATSYSWSFGDGTNSSSTEENPTHTYTEAGTYSVSLTAESAVGSHVFTQDILVGSAPQKFADLYYIDLGDEYVRSLALDGTGTVSDILNIAGMGGVGMAYDHVNQKVYFSDFNAYPLGNIWKMNPDGSELEAIASNIGDPYAIALDIDAGKIYWVDDDGNVSRANMDGSNPEIGFFTVAGAWWRAIALDVENSKMYVYDSYFEDLYEVNMDGTDPNIIVSGVYGYAISVDTVNDKIYFDDQNEELLKVANLDGSDVQTVDDNGTRIYGMHIDHEEGKLYWSGRDSGELYRANLDGTGKEVLKTGLSSPRGIVLIK</sequence>
<dbReference type="PROSITE" id="PS50093">
    <property type="entry name" value="PKD"/>
    <property type="match status" value="2"/>
</dbReference>
<evidence type="ECO:0000259" key="2">
    <source>
        <dbReference type="PROSITE" id="PS50093"/>
    </source>
</evidence>
<dbReference type="Proteomes" id="UP001597342">
    <property type="component" value="Unassembled WGS sequence"/>
</dbReference>
<evidence type="ECO:0000313" key="3">
    <source>
        <dbReference type="EMBL" id="MFD2101259.1"/>
    </source>
</evidence>
<dbReference type="PANTHER" id="PTHR46513:SF13">
    <property type="entry name" value="EGF-LIKE DOMAIN-CONTAINING PROTEIN"/>
    <property type="match status" value="1"/>
</dbReference>
<reference evidence="4" key="1">
    <citation type="journal article" date="2019" name="Int. J. Syst. Evol. Microbiol.">
        <title>The Global Catalogue of Microorganisms (GCM) 10K type strain sequencing project: providing services to taxonomists for standard genome sequencing and annotation.</title>
        <authorList>
            <consortium name="The Broad Institute Genomics Platform"/>
            <consortium name="The Broad Institute Genome Sequencing Center for Infectious Disease"/>
            <person name="Wu L."/>
            <person name="Ma J."/>
        </authorList>
    </citation>
    <scope>NUCLEOTIDE SEQUENCE [LARGE SCALE GENOMIC DNA]</scope>
    <source>
        <strain evidence="4">JCM 3389</strain>
    </source>
</reference>
<dbReference type="Pfam" id="PF00801">
    <property type="entry name" value="PKD"/>
    <property type="match status" value="1"/>
</dbReference>
<evidence type="ECO:0000313" key="4">
    <source>
        <dbReference type="Proteomes" id="UP001597342"/>
    </source>
</evidence>
<name>A0ABW4Y189_9FLAO</name>
<protein>
    <submittedName>
        <fullName evidence="3">PKD domain-containing protein</fullName>
    </submittedName>
</protein>
<dbReference type="Pfam" id="PF18911">
    <property type="entry name" value="PKD_4"/>
    <property type="match status" value="1"/>
</dbReference>
<dbReference type="InterPro" id="IPR011042">
    <property type="entry name" value="6-blade_b-propeller_TolB-like"/>
</dbReference>
<organism evidence="3 4">
    <name type="scientific">Flagellimonas iocasae</name>
    <dbReference type="NCBI Taxonomy" id="2055905"/>
    <lineage>
        <taxon>Bacteria</taxon>
        <taxon>Pseudomonadati</taxon>
        <taxon>Bacteroidota</taxon>
        <taxon>Flavobacteriia</taxon>
        <taxon>Flavobacteriales</taxon>
        <taxon>Flavobacteriaceae</taxon>
        <taxon>Flagellimonas</taxon>
    </lineage>
</organism>
<dbReference type="EMBL" id="JBHUHU010000005">
    <property type="protein sequence ID" value="MFD2101259.1"/>
    <property type="molecule type" value="Genomic_DNA"/>
</dbReference>
<feature type="chain" id="PRO_5045143764" evidence="1">
    <location>
        <begin position="24"/>
        <end position="449"/>
    </location>
</feature>